<evidence type="ECO:0000313" key="2">
    <source>
        <dbReference type="EMBL" id="KHF43178.1"/>
    </source>
</evidence>
<dbReference type="Proteomes" id="UP000030848">
    <property type="component" value="Unassembled WGS sequence"/>
</dbReference>
<keyword evidence="1" id="KW-0812">Transmembrane</keyword>
<dbReference type="EMBL" id="JRZE01000006">
    <property type="protein sequence ID" value="KHF43178.1"/>
    <property type="molecule type" value="Genomic_DNA"/>
</dbReference>
<feature type="transmembrane region" description="Helical" evidence="1">
    <location>
        <begin position="102"/>
        <end position="120"/>
    </location>
</feature>
<dbReference type="AlphaFoldDB" id="A0A837D8K5"/>
<dbReference type="InterPro" id="IPR010699">
    <property type="entry name" value="DUF1275"/>
</dbReference>
<evidence type="ECO:0008006" key="4">
    <source>
        <dbReference type="Google" id="ProtNLM"/>
    </source>
</evidence>
<protein>
    <recommendedName>
        <fullName evidence="4">DUF1275 domain-containing protein</fullName>
    </recommendedName>
</protein>
<reference evidence="2 3" key="1">
    <citation type="submission" date="2014-10" db="EMBL/GenBank/DDBJ databases">
        <title>Genome sequence of Micropolyspora internatus JCM3315.</title>
        <authorList>
            <person name="Shin S.-K."/>
            <person name="Yi H."/>
        </authorList>
    </citation>
    <scope>NUCLEOTIDE SEQUENCE [LARGE SCALE GENOMIC DNA]</scope>
    <source>
        <strain evidence="2 3">JCM 3315</strain>
    </source>
</reference>
<feature type="transmembrane region" description="Helical" evidence="1">
    <location>
        <begin position="211"/>
        <end position="233"/>
    </location>
</feature>
<feature type="transmembrane region" description="Helical" evidence="1">
    <location>
        <begin position="72"/>
        <end position="90"/>
    </location>
</feature>
<dbReference type="Pfam" id="PF06912">
    <property type="entry name" value="DUF1275"/>
    <property type="match status" value="1"/>
</dbReference>
<organism evidence="2 3">
    <name type="scientific">Saccharomonospora viridis</name>
    <dbReference type="NCBI Taxonomy" id="1852"/>
    <lineage>
        <taxon>Bacteria</taxon>
        <taxon>Bacillati</taxon>
        <taxon>Actinomycetota</taxon>
        <taxon>Actinomycetes</taxon>
        <taxon>Pseudonocardiales</taxon>
        <taxon>Pseudonocardiaceae</taxon>
        <taxon>Saccharomonospora</taxon>
    </lineage>
</organism>
<keyword evidence="1" id="KW-1133">Transmembrane helix</keyword>
<gene>
    <name evidence="2" type="ORF">MINT15_33800</name>
</gene>
<dbReference type="PANTHER" id="PTHR37488">
    <property type="entry name" value="DUF1275 DOMAIN-CONTAINING PROTEIN"/>
    <property type="match status" value="1"/>
</dbReference>
<dbReference type="PANTHER" id="PTHR37488:SF2">
    <property type="entry name" value="DUF1275 DOMAIN-CONTAINING PROTEIN"/>
    <property type="match status" value="1"/>
</dbReference>
<accession>A0A837D8K5</accession>
<keyword evidence="1" id="KW-0472">Membrane</keyword>
<proteinExistence type="predicted"/>
<comment type="caution">
    <text evidence="2">The sequence shown here is derived from an EMBL/GenBank/DDBJ whole genome shotgun (WGS) entry which is preliminary data.</text>
</comment>
<sequence>MLLDMTVAETKSSVSRRWTVGLLLLLTFVTGLVDAVSFLELGQVFVANMTGNITFLGLSLHPDAHVEPTTPLVALGGFVVGALIAGRVANRFDRAPRRWLPTAFGIEAFVIALVAVLAVADVLPVSGDGTEVTVAVLAVALGIQNGTVHHLGVHDLTTTVLTLSLAGVVTDSQIARGPMARPHRRLGSIAAMLAGAGVGALLLFVSLSLVLALAASGTAVVATCFALVGRGAADTDNDQKRNR</sequence>
<evidence type="ECO:0000313" key="3">
    <source>
        <dbReference type="Proteomes" id="UP000030848"/>
    </source>
</evidence>
<evidence type="ECO:0000256" key="1">
    <source>
        <dbReference type="SAM" id="Phobius"/>
    </source>
</evidence>
<feature type="transmembrane region" description="Helical" evidence="1">
    <location>
        <begin position="186"/>
        <end position="205"/>
    </location>
</feature>
<name>A0A837D8K5_9PSEU</name>